<name>A0ACC1R4D4_9HYPO</name>
<accession>A0ACC1R4D4</accession>
<protein>
    <submittedName>
        <fullName evidence="1">Uncharacterized protein</fullName>
    </submittedName>
</protein>
<organism evidence="1 2">
    <name type="scientific">Lecanicillium saksenae</name>
    <dbReference type="NCBI Taxonomy" id="468837"/>
    <lineage>
        <taxon>Eukaryota</taxon>
        <taxon>Fungi</taxon>
        <taxon>Dikarya</taxon>
        <taxon>Ascomycota</taxon>
        <taxon>Pezizomycotina</taxon>
        <taxon>Sordariomycetes</taxon>
        <taxon>Hypocreomycetidae</taxon>
        <taxon>Hypocreales</taxon>
        <taxon>Cordycipitaceae</taxon>
        <taxon>Lecanicillium</taxon>
    </lineage>
</organism>
<sequence length="377" mass="42662">MCMPLTSLNTTSSAKSPRSHEYDQLALRNYDACIRGVQRLIARRENGHLDTTLACALMCICFELRIGMPHIALRHLEHSLDIVKANSADEDLLLAFAKLDIQASMFLGNRLLKTDMLALSRISLGSTGQNPTTDRDITHLLGKVFCFLRANPGIFRGLTDRELADLACQELGALERDLEYFRSSHGVVGVPRAAEATMLPQAQQTLWITCLVLEIILLSCSWRMSEMMYDEFLAHFEAITTMAEAIMSGAGRYSDGYKDFRLDAALLYPLYMTAQLCRHPGIRRRLLRLMDEVSFDEGVWDGSSGKNYIQALMRLEEEGLEFEASDLESSGPSVIPEHKRVRTLDVQPESAERFSTFFFRFNRQSGQWDDLVETVVW</sequence>
<dbReference type="EMBL" id="JANAKD010000095">
    <property type="protein sequence ID" value="KAJ3497693.1"/>
    <property type="molecule type" value="Genomic_DNA"/>
</dbReference>
<keyword evidence="2" id="KW-1185">Reference proteome</keyword>
<reference evidence="1" key="1">
    <citation type="submission" date="2022-07" db="EMBL/GenBank/DDBJ databases">
        <title>Genome Sequence of Lecanicillium saksenae.</title>
        <authorList>
            <person name="Buettner E."/>
        </authorList>
    </citation>
    <scope>NUCLEOTIDE SEQUENCE</scope>
    <source>
        <strain evidence="1">VT-O1</strain>
    </source>
</reference>
<evidence type="ECO:0000313" key="2">
    <source>
        <dbReference type="Proteomes" id="UP001148737"/>
    </source>
</evidence>
<evidence type="ECO:0000313" key="1">
    <source>
        <dbReference type="EMBL" id="KAJ3497693.1"/>
    </source>
</evidence>
<comment type="caution">
    <text evidence="1">The sequence shown here is derived from an EMBL/GenBank/DDBJ whole genome shotgun (WGS) entry which is preliminary data.</text>
</comment>
<dbReference type="Proteomes" id="UP001148737">
    <property type="component" value="Unassembled WGS sequence"/>
</dbReference>
<gene>
    <name evidence="1" type="ORF">NLG97_g1695</name>
</gene>
<proteinExistence type="predicted"/>